<organism evidence="2 3">
    <name type="scientific">Pristionchus fissidentatus</name>
    <dbReference type="NCBI Taxonomy" id="1538716"/>
    <lineage>
        <taxon>Eukaryota</taxon>
        <taxon>Metazoa</taxon>
        <taxon>Ecdysozoa</taxon>
        <taxon>Nematoda</taxon>
        <taxon>Chromadorea</taxon>
        <taxon>Rhabditida</taxon>
        <taxon>Rhabditina</taxon>
        <taxon>Diplogasteromorpha</taxon>
        <taxon>Diplogasteroidea</taxon>
        <taxon>Neodiplogasteridae</taxon>
        <taxon>Pristionchus</taxon>
    </lineage>
</organism>
<dbReference type="EMBL" id="BTSY01000001">
    <property type="protein sequence ID" value="GMT10293.1"/>
    <property type="molecule type" value="Genomic_DNA"/>
</dbReference>
<dbReference type="AlphaFoldDB" id="A0AAV5UUC2"/>
<evidence type="ECO:0000256" key="1">
    <source>
        <dbReference type="SAM" id="MobiDB-lite"/>
    </source>
</evidence>
<sequence length="112" mass="12456">AAPVQQLQHAQQVQRRRATRRPTRTPTLHVKRVARISSMRSSLAAQPRLALVPPRVRATVQSDETVGVTTRDVIALNKLKQKRSLIVSHCEARVARSEIIGSPYSMVAVSEK</sequence>
<feature type="non-terminal residue" evidence="2">
    <location>
        <position position="112"/>
    </location>
</feature>
<evidence type="ECO:0000313" key="2">
    <source>
        <dbReference type="EMBL" id="GMT10293.1"/>
    </source>
</evidence>
<feature type="compositionally biased region" description="Low complexity" evidence="1">
    <location>
        <begin position="1"/>
        <end position="13"/>
    </location>
</feature>
<proteinExistence type="predicted"/>
<gene>
    <name evidence="2" type="ORF">PFISCL1PPCAC_1590</name>
</gene>
<feature type="compositionally biased region" description="Basic residues" evidence="1">
    <location>
        <begin position="14"/>
        <end position="27"/>
    </location>
</feature>
<feature type="region of interest" description="Disordered" evidence="1">
    <location>
        <begin position="1"/>
        <end position="27"/>
    </location>
</feature>
<evidence type="ECO:0000313" key="3">
    <source>
        <dbReference type="Proteomes" id="UP001432322"/>
    </source>
</evidence>
<reference evidence="2" key="1">
    <citation type="submission" date="2023-10" db="EMBL/GenBank/DDBJ databases">
        <title>Genome assembly of Pristionchus species.</title>
        <authorList>
            <person name="Yoshida K."/>
            <person name="Sommer R.J."/>
        </authorList>
    </citation>
    <scope>NUCLEOTIDE SEQUENCE</scope>
    <source>
        <strain evidence="2">RS5133</strain>
    </source>
</reference>
<feature type="non-terminal residue" evidence="2">
    <location>
        <position position="1"/>
    </location>
</feature>
<dbReference type="Proteomes" id="UP001432322">
    <property type="component" value="Unassembled WGS sequence"/>
</dbReference>
<comment type="caution">
    <text evidence="2">The sequence shown here is derived from an EMBL/GenBank/DDBJ whole genome shotgun (WGS) entry which is preliminary data.</text>
</comment>
<keyword evidence="3" id="KW-1185">Reference proteome</keyword>
<name>A0AAV5UUC2_9BILA</name>
<accession>A0AAV5UUC2</accession>
<protein>
    <submittedName>
        <fullName evidence="2">Uncharacterized protein</fullName>
    </submittedName>
</protein>